<evidence type="ECO:0000256" key="8">
    <source>
        <dbReference type="ARBA" id="ARBA00022960"/>
    </source>
</evidence>
<dbReference type="InterPro" id="IPR018365">
    <property type="entry name" value="Cell_cycle_FtsW-rel_CS"/>
</dbReference>
<evidence type="ECO:0000256" key="2">
    <source>
        <dbReference type="ARBA" id="ARBA00004752"/>
    </source>
</evidence>
<evidence type="ECO:0000256" key="6">
    <source>
        <dbReference type="ARBA" id="ARBA00022679"/>
    </source>
</evidence>
<keyword evidence="7 22" id="KW-0812">Transmembrane</keyword>
<dbReference type="EC" id="2.4.99.28" evidence="19"/>
<feature type="transmembrane region" description="Helical" evidence="22">
    <location>
        <begin position="207"/>
        <end position="223"/>
    </location>
</feature>
<feature type="transmembrane region" description="Helical" evidence="22">
    <location>
        <begin position="357"/>
        <end position="376"/>
    </location>
</feature>
<feature type="transmembrane region" description="Helical" evidence="22">
    <location>
        <begin position="49"/>
        <end position="69"/>
    </location>
</feature>
<organism evidence="23 24">
    <name type="scientific">Streptacidiphilus monticola</name>
    <dbReference type="NCBI Taxonomy" id="2161674"/>
    <lineage>
        <taxon>Bacteria</taxon>
        <taxon>Bacillati</taxon>
        <taxon>Actinomycetota</taxon>
        <taxon>Actinomycetes</taxon>
        <taxon>Kitasatosporales</taxon>
        <taxon>Streptomycetaceae</taxon>
        <taxon>Streptacidiphilus</taxon>
    </lineage>
</organism>
<feature type="transmembrane region" description="Helical" evidence="22">
    <location>
        <begin position="230"/>
        <end position="249"/>
    </location>
</feature>
<dbReference type="NCBIfam" id="TIGR02614">
    <property type="entry name" value="ftsW"/>
    <property type="match status" value="1"/>
</dbReference>
<comment type="subcellular location">
    <subcellularLocation>
        <location evidence="1">Cell membrane</location>
        <topology evidence="1">Multi-pass membrane protein</topology>
    </subcellularLocation>
</comment>
<evidence type="ECO:0000256" key="7">
    <source>
        <dbReference type="ARBA" id="ARBA00022692"/>
    </source>
</evidence>
<keyword evidence="10 22" id="KW-1133">Transmembrane helix</keyword>
<comment type="similarity">
    <text evidence="16">Belongs to the SEDS family. FtsW subfamily.</text>
</comment>
<dbReference type="EMBL" id="JBHSQJ010000055">
    <property type="protein sequence ID" value="MFC5908357.1"/>
    <property type="molecule type" value="Genomic_DNA"/>
</dbReference>
<evidence type="ECO:0000256" key="4">
    <source>
        <dbReference type="ARBA" id="ARBA00022618"/>
    </source>
</evidence>
<feature type="transmembrane region" description="Helical" evidence="22">
    <location>
        <begin position="114"/>
        <end position="138"/>
    </location>
</feature>
<dbReference type="InterPro" id="IPR001182">
    <property type="entry name" value="FtsW/RodA"/>
</dbReference>
<comment type="pathway">
    <text evidence="2">Cell wall biogenesis; peptidoglycan biosynthesis.</text>
</comment>
<keyword evidence="3" id="KW-1003">Cell membrane</keyword>
<name>A0ABW1G444_9ACTN</name>
<evidence type="ECO:0000256" key="18">
    <source>
        <dbReference type="ARBA" id="ARBA00041418"/>
    </source>
</evidence>
<dbReference type="RefSeq" id="WP_380583353.1">
    <property type="nucleotide sequence ID" value="NZ_JBHSQJ010000055.1"/>
</dbReference>
<dbReference type="PANTHER" id="PTHR30474:SF2">
    <property type="entry name" value="PEPTIDOGLYCAN GLYCOSYLTRANSFERASE FTSW-RELATED"/>
    <property type="match status" value="1"/>
</dbReference>
<keyword evidence="9" id="KW-0573">Peptidoglycan synthesis</keyword>
<keyword evidence="4" id="KW-0132">Cell division</keyword>
<reference evidence="24" key="1">
    <citation type="journal article" date="2019" name="Int. J. Syst. Evol. Microbiol.">
        <title>The Global Catalogue of Microorganisms (GCM) 10K type strain sequencing project: providing services to taxonomists for standard genome sequencing and annotation.</title>
        <authorList>
            <consortium name="The Broad Institute Genomics Platform"/>
            <consortium name="The Broad Institute Genome Sequencing Center for Infectious Disease"/>
            <person name="Wu L."/>
            <person name="Ma J."/>
        </authorList>
    </citation>
    <scope>NUCLEOTIDE SEQUENCE [LARGE SCALE GENOMIC DNA]</scope>
    <source>
        <strain evidence="24">JCM 4816</strain>
    </source>
</reference>
<keyword evidence="12" id="KW-0131">Cell cycle</keyword>
<feature type="transmembrane region" description="Helical" evidence="22">
    <location>
        <begin position="316"/>
        <end position="336"/>
    </location>
</feature>
<dbReference type="InterPro" id="IPR013437">
    <property type="entry name" value="FtsW"/>
</dbReference>
<comment type="catalytic activity">
    <reaction evidence="20">
        <text>[GlcNAc-(1-&gt;4)-Mur2Ac(oyl-L-Ala-gamma-D-Glu-L-Lys-D-Ala-D-Ala)](n)-di-trans,octa-cis-undecaprenyl diphosphate + beta-D-GlcNAc-(1-&gt;4)-Mur2Ac(oyl-L-Ala-gamma-D-Glu-L-Lys-D-Ala-D-Ala)-di-trans,octa-cis-undecaprenyl diphosphate = [GlcNAc-(1-&gt;4)-Mur2Ac(oyl-L-Ala-gamma-D-Glu-L-Lys-D-Ala-D-Ala)](n+1)-di-trans,octa-cis-undecaprenyl diphosphate + di-trans,octa-cis-undecaprenyl diphosphate + H(+)</text>
        <dbReference type="Rhea" id="RHEA:23708"/>
        <dbReference type="Rhea" id="RHEA-COMP:9602"/>
        <dbReference type="Rhea" id="RHEA-COMP:9603"/>
        <dbReference type="ChEBI" id="CHEBI:15378"/>
        <dbReference type="ChEBI" id="CHEBI:58405"/>
        <dbReference type="ChEBI" id="CHEBI:60033"/>
        <dbReference type="ChEBI" id="CHEBI:78435"/>
        <dbReference type="EC" id="2.4.99.28"/>
    </reaction>
</comment>
<feature type="transmembrane region" description="Helical" evidence="22">
    <location>
        <begin position="382"/>
        <end position="404"/>
    </location>
</feature>
<keyword evidence="5" id="KW-0328">Glycosyltransferase</keyword>
<dbReference type="Pfam" id="PF01098">
    <property type="entry name" value="FTSW_RODA_SPOVE"/>
    <property type="match status" value="1"/>
</dbReference>
<evidence type="ECO:0000256" key="9">
    <source>
        <dbReference type="ARBA" id="ARBA00022984"/>
    </source>
</evidence>
<comment type="caution">
    <text evidence="23">The sequence shown here is derived from an EMBL/GenBank/DDBJ whole genome shotgun (WGS) entry which is preliminary data.</text>
</comment>
<evidence type="ECO:0000256" key="14">
    <source>
        <dbReference type="ARBA" id="ARBA00032370"/>
    </source>
</evidence>
<evidence type="ECO:0000256" key="19">
    <source>
        <dbReference type="ARBA" id="ARBA00044770"/>
    </source>
</evidence>
<evidence type="ECO:0000313" key="23">
    <source>
        <dbReference type="EMBL" id="MFC5908357.1"/>
    </source>
</evidence>
<evidence type="ECO:0000256" key="13">
    <source>
        <dbReference type="ARBA" id="ARBA00023316"/>
    </source>
</evidence>
<keyword evidence="13" id="KW-0961">Cell wall biogenesis/degradation</keyword>
<feature type="transmembrane region" description="Helical" evidence="22">
    <location>
        <begin position="183"/>
        <end position="201"/>
    </location>
</feature>
<dbReference type="Proteomes" id="UP001596174">
    <property type="component" value="Unassembled WGS sequence"/>
</dbReference>
<evidence type="ECO:0000256" key="17">
    <source>
        <dbReference type="ARBA" id="ARBA00041185"/>
    </source>
</evidence>
<accession>A0ABW1G444</accession>
<evidence type="ECO:0000313" key="24">
    <source>
        <dbReference type="Proteomes" id="UP001596174"/>
    </source>
</evidence>
<keyword evidence="24" id="KW-1185">Reference proteome</keyword>
<keyword evidence="11 22" id="KW-0472">Membrane</keyword>
<dbReference type="PROSITE" id="PS00428">
    <property type="entry name" value="FTSW_RODA_SPOVE"/>
    <property type="match status" value="1"/>
</dbReference>
<protein>
    <recommendedName>
        <fullName evidence="17">Probable peptidoglycan glycosyltransferase FtsW</fullName>
        <ecNumber evidence="19">2.4.99.28</ecNumber>
    </recommendedName>
    <alternativeName>
        <fullName evidence="18">Cell division protein FtsW</fullName>
    </alternativeName>
    <alternativeName>
        <fullName evidence="15">Cell wall polymerase</fullName>
    </alternativeName>
    <alternativeName>
        <fullName evidence="14">Peptidoglycan polymerase</fullName>
    </alternativeName>
</protein>
<proteinExistence type="inferred from homology"/>
<evidence type="ECO:0000256" key="20">
    <source>
        <dbReference type="ARBA" id="ARBA00049902"/>
    </source>
</evidence>
<gene>
    <name evidence="23" type="primary">ftsW</name>
    <name evidence="23" type="ORF">ACFP3V_14185</name>
</gene>
<evidence type="ECO:0000256" key="15">
    <source>
        <dbReference type="ARBA" id="ARBA00033270"/>
    </source>
</evidence>
<evidence type="ECO:0000256" key="11">
    <source>
        <dbReference type="ARBA" id="ARBA00023136"/>
    </source>
</evidence>
<evidence type="ECO:0000256" key="5">
    <source>
        <dbReference type="ARBA" id="ARBA00022676"/>
    </source>
</evidence>
<evidence type="ECO:0000256" key="3">
    <source>
        <dbReference type="ARBA" id="ARBA00022475"/>
    </source>
</evidence>
<evidence type="ECO:0000256" key="16">
    <source>
        <dbReference type="ARBA" id="ARBA00038053"/>
    </source>
</evidence>
<comment type="function">
    <text evidence="21">Peptidoglycan polymerase that is essential for cell division.</text>
</comment>
<evidence type="ECO:0000256" key="21">
    <source>
        <dbReference type="ARBA" id="ARBA00049966"/>
    </source>
</evidence>
<feature type="transmembrane region" description="Helical" evidence="22">
    <location>
        <begin position="90"/>
        <end position="108"/>
    </location>
</feature>
<evidence type="ECO:0000256" key="1">
    <source>
        <dbReference type="ARBA" id="ARBA00004651"/>
    </source>
</evidence>
<evidence type="ECO:0000256" key="10">
    <source>
        <dbReference type="ARBA" id="ARBA00022989"/>
    </source>
</evidence>
<sequence length="446" mass="47635">MARTDVRAPGTTDRFSTSVSLFRSYSRFPRLSRAKRHLQSGLAKPLTPYYLILGSASLILVLGLVMVFSASQIEAKNLSLPFYYFFKQQLISVVIGAVLMALAARVAPRLHRALAYPLLLGVVGMLALVAIPGVGTAVNGNRNWLRFGAGFQIQPSEFAKIALVLWGADLLARKSQMRLLDQWKHLLVPLVPVAGLLLTLVLAGGDMGTAMIICALLFGLLWLAGAPSKLFAVTAAVAVGVSAVLVILVPHRLDRLSCIGATHIPADGSCWQAVHGVYALASGGLFGTGLGASIEKWGQLPEPHTDFIFAVTGEELGLAGTLSVLGLFAALGYAGIRVAGRTKDPFIRYAAGGATTWIMAQAVINIGAVLGLLPIAGVPLPMFSYGGSSLLPTMFAVGMLLCFARSEPAAKAALAARRTKNRRRILRRPERTIARLGRKPRPRRER</sequence>
<dbReference type="PANTHER" id="PTHR30474">
    <property type="entry name" value="CELL CYCLE PROTEIN"/>
    <property type="match status" value="1"/>
</dbReference>
<evidence type="ECO:0000256" key="22">
    <source>
        <dbReference type="SAM" id="Phobius"/>
    </source>
</evidence>
<keyword evidence="8" id="KW-0133">Cell shape</keyword>
<evidence type="ECO:0000256" key="12">
    <source>
        <dbReference type="ARBA" id="ARBA00023306"/>
    </source>
</evidence>
<keyword evidence="6" id="KW-0808">Transferase</keyword>